<feature type="compositionally biased region" description="Basic and acidic residues" evidence="1">
    <location>
        <begin position="444"/>
        <end position="454"/>
    </location>
</feature>
<keyword evidence="3" id="KW-1185">Reference proteome</keyword>
<feature type="region of interest" description="Disordered" evidence="1">
    <location>
        <begin position="231"/>
        <end position="400"/>
    </location>
</feature>
<dbReference type="AlphaFoldDB" id="A0A3P6SF05"/>
<feature type="compositionally biased region" description="Basic and acidic residues" evidence="1">
    <location>
        <begin position="133"/>
        <end position="143"/>
    </location>
</feature>
<feature type="region of interest" description="Disordered" evidence="1">
    <location>
        <begin position="441"/>
        <end position="462"/>
    </location>
</feature>
<evidence type="ECO:0000313" key="3">
    <source>
        <dbReference type="Proteomes" id="UP000281553"/>
    </source>
</evidence>
<feature type="compositionally biased region" description="Polar residues" evidence="1">
    <location>
        <begin position="338"/>
        <end position="352"/>
    </location>
</feature>
<dbReference type="Proteomes" id="UP000281553">
    <property type="component" value="Unassembled WGS sequence"/>
</dbReference>
<feature type="region of interest" description="Disordered" evidence="1">
    <location>
        <begin position="63"/>
        <end position="167"/>
    </location>
</feature>
<dbReference type="OrthoDB" id="10361233at2759"/>
<accession>A0A3P6SF05</accession>
<dbReference type="EMBL" id="UYRU01042321">
    <property type="protein sequence ID" value="VDK74532.1"/>
    <property type="molecule type" value="Genomic_DNA"/>
</dbReference>
<protein>
    <submittedName>
        <fullName evidence="2">Uncharacterized protein</fullName>
    </submittedName>
</protein>
<name>A0A3P6SF05_DIBLA</name>
<proteinExistence type="predicted"/>
<feature type="compositionally biased region" description="Basic and acidic residues" evidence="1">
    <location>
        <begin position="10"/>
        <end position="25"/>
    </location>
</feature>
<feature type="region of interest" description="Disordered" evidence="1">
    <location>
        <begin position="1"/>
        <end position="51"/>
    </location>
</feature>
<feature type="region of interest" description="Disordered" evidence="1">
    <location>
        <begin position="666"/>
        <end position="690"/>
    </location>
</feature>
<organism evidence="2 3">
    <name type="scientific">Dibothriocephalus latus</name>
    <name type="common">Fish tapeworm</name>
    <name type="synonym">Diphyllobothrium latum</name>
    <dbReference type="NCBI Taxonomy" id="60516"/>
    <lineage>
        <taxon>Eukaryota</taxon>
        <taxon>Metazoa</taxon>
        <taxon>Spiralia</taxon>
        <taxon>Lophotrochozoa</taxon>
        <taxon>Platyhelminthes</taxon>
        <taxon>Cestoda</taxon>
        <taxon>Eucestoda</taxon>
        <taxon>Diphyllobothriidea</taxon>
        <taxon>Diphyllobothriidae</taxon>
        <taxon>Dibothriocephalus</taxon>
    </lineage>
</organism>
<evidence type="ECO:0000256" key="1">
    <source>
        <dbReference type="SAM" id="MobiDB-lite"/>
    </source>
</evidence>
<sequence length="837" mass="90340">MEETTLASPSDREEISILREEKPADHPGLSSNGCSLPKGTGSISDQKQCPLNVPDADLVDEFQKVFPAQTEEEEDAPVIENPDDLLPTTQENAPFTQEIPGGRTDSLEPAHLSSGATGNISNGASDDEEEQGEESKTDGEHFSAHVLENSTNEDVEDMGNSSTMGHESERNVFCEGLPQVEGDTTNETSNKLLTAKMEENLDLTCPEQYSDLNIQPDLGFAEQKEHQDDYATLHIAEDEGPESTGTPTSPSPLPEDSARLSVQMPTEKNLPDLGDVEQFSANEILEVDAPSGEEVQTQAESADTEDTGKTQIVDPYFEEEEIRSKCSESQSSAKSIVNYHTPSSPVEPQSQACEPEEGTAVGEVVSSDNLHQPQQDDLVQANNQTNQSLPSSEASHTDLVSSDADLLETCVNITQTEPAKSIEQEEAEKTGTAKQIFTAQETTAKCEDTSHASDSESDDNMECMDTLQPHLHWASTAEETDTTDGTSVEAVFPLQFTKLEVKANEEDVLDNPTVSENFCEKHEVSYCLTLPTETLNSANDTFMVPDSPAPQKPNPDVLTAFQNCIDIRESPDGAICSLSTANALQMVEPEEDEKVVAFATPAAEAFHAHQTPGGDFNLCECVPQQVFVQFSGDNTYLTNAESGIQPQVDGGSESPVLLEPAEEVAASPPSPTVEATEPAIAPQSTSDLDKPQVYVIPPDEEEDPEHLLVVSGISDGSSATTEYSDIQLESPLPTDVPPAMEPIIEITDLPSQQNSPFVHESGDEIYDSSNRPNVCGEIQCSPAEDNEADHDNAHVAEMSVNDTPKVEEAVSCFFAETASVDETSEEIVEEQLTEVPS</sequence>
<gene>
    <name evidence="2" type="ORF">DILT_LOCUS2591</name>
</gene>
<feature type="compositionally biased region" description="Acidic residues" evidence="1">
    <location>
        <begin position="70"/>
        <end position="83"/>
    </location>
</feature>
<reference evidence="2 3" key="1">
    <citation type="submission" date="2018-11" db="EMBL/GenBank/DDBJ databases">
        <authorList>
            <consortium name="Pathogen Informatics"/>
        </authorList>
    </citation>
    <scope>NUCLEOTIDE SEQUENCE [LARGE SCALE GENOMIC DNA]</scope>
</reference>
<feature type="compositionally biased region" description="Polar residues" evidence="1">
    <location>
        <begin position="114"/>
        <end position="124"/>
    </location>
</feature>
<evidence type="ECO:0000313" key="2">
    <source>
        <dbReference type="EMBL" id="VDK74532.1"/>
    </source>
</evidence>
<feature type="compositionally biased region" description="Polar residues" evidence="1">
    <location>
        <begin position="366"/>
        <end position="400"/>
    </location>
</feature>